<evidence type="ECO:0000313" key="2">
    <source>
        <dbReference type="Proteomes" id="UP000688137"/>
    </source>
</evidence>
<gene>
    <name evidence="1" type="ORF">PPRIM_AZ9-3.1.T1490070</name>
</gene>
<comment type="caution">
    <text evidence="1">The sequence shown here is derived from an EMBL/GenBank/DDBJ whole genome shotgun (WGS) entry which is preliminary data.</text>
</comment>
<protein>
    <submittedName>
        <fullName evidence="1">Uncharacterized protein</fullName>
    </submittedName>
</protein>
<reference evidence="1" key="1">
    <citation type="submission" date="2021-01" db="EMBL/GenBank/DDBJ databases">
        <authorList>
            <consortium name="Genoscope - CEA"/>
            <person name="William W."/>
        </authorList>
    </citation>
    <scope>NUCLEOTIDE SEQUENCE</scope>
</reference>
<keyword evidence="2" id="KW-1185">Reference proteome</keyword>
<dbReference type="EMBL" id="CAJJDM010000153">
    <property type="protein sequence ID" value="CAD8111849.1"/>
    <property type="molecule type" value="Genomic_DNA"/>
</dbReference>
<dbReference type="AlphaFoldDB" id="A0A8S1Q8D3"/>
<organism evidence="1 2">
    <name type="scientific">Paramecium primaurelia</name>
    <dbReference type="NCBI Taxonomy" id="5886"/>
    <lineage>
        <taxon>Eukaryota</taxon>
        <taxon>Sar</taxon>
        <taxon>Alveolata</taxon>
        <taxon>Ciliophora</taxon>
        <taxon>Intramacronucleata</taxon>
        <taxon>Oligohymenophorea</taxon>
        <taxon>Peniculida</taxon>
        <taxon>Parameciidae</taxon>
        <taxon>Paramecium</taxon>
    </lineage>
</organism>
<evidence type="ECO:0000313" key="1">
    <source>
        <dbReference type="EMBL" id="CAD8111849.1"/>
    </source>
</evidence>
<proteinExistence type="predicted"/>
<name>A0A8S1Q8D3_PARPR</name>
<accession>A0A8S1Q8D3</accession>
<dbReference type="Proteomes" id="UP000688137">
    <property type="component" value="Unassembled WGS sequence"/>
</dbReference>
<sequence>MIISYLILLKNAKRFNYFYRFLKKKLIDSSFSADDEFCQELLTRFAGIKPPYLSEHELWEKDKKQKEYELVEFIILIMNKEEDEKAKKELHKKLQTKKPLDGQLEELYKKIELEKAKEESRMKCLKERELKQLKLQYLINKN</sequence>